<dbReference type="InterPro" id="IPR036457">
    <property type="entry name" value="PPM-type-like_dom_sf"/>
</dbReference>
<dbReference type="InterPro" id="IPR000222">
    <property type="entry name" value="PP2C_BS"/>
</dbReference>
<dbReference type="AlphaFoldDB" id="A0A2U1PJB8"/>
<keyword evidence="2" id="KW-1185">Reference proteome</keyword>
<dbReference type="SUPFAM" id="SSF81606">
    <property type="entry name" value="PP2C-like"/>
    <property type="match status" value="1"/>
</dbReference>
<dbReference type="PROSITE" id="PS01032">
    <property type="entry name" value="PPM_1"/>
    <property type="match status" value="1"/>
</dbReference>
<proteinExistence type="predicted"/>
<evidence type="ECO:0000313" key="1">
    <source>
        <dbReference type="EMBL" id="PWA85855.1"/>
    </source>
</evidence>
<organism evidence="1 2">
    <name type="scientific">Artemisia annua</name>
    <name type="common">Sweet wormwood</name>
    <dbReference type="NCBI Taxonomy" id="35608"/>
    <lineage>
        <taxon>Eukaryota</taxon>
        <taxon>Viridiplantae</taxon>
        <taxon>Streptophyta</taxon>
        <taxon>Embryophyta</taxon>
        <taxon>Tracheophyta</taxon>
        <taxon>Spermatophyta</taxon>
        <taxon>Magnoliopsida</taxon>
        <taxon>eudicotyledons</taxon>
        <taxon>Gunneridae</taxon>
        <taxon>Pentapetalae</taxon>
        <taxon>asterids</taxon>
        <taxon>campanulids</taxon>
        <taxon>Asterales</taxon>
        <taxon>Asteraceae</taxon>
        <taxon>Asteroideae</taxon>
        <taxon>Anthemideae</taxon>
        <taxon>Artemisiinae</taxon>
        <taxon>Artemisia</taxon>
    </lineage>
</organism>
<accession>A0A2U1PJB8</accession>
<name>A0A2U1PJB8_ARTAN</name>
<dbReference type="EMBL" id="PKPP01001080">
    <property type="protein sequence ID" value="PWA85855.1"/>
    <property type="molecule type" value="Genomic_DNA"/>
</dbReference>
<dbReference type="STRING" id="35608.A0A2U1PJB8"/>
<dbReference type="Proteomes" id="UP000245207">
    <property type="component" value="Unassembled WGS sequence"/>
</dbReference>
<protein>
    <submittedName>
        <fullName evidence="1">Uncharacterized protein</fullName>
    </submittedName>
</protein>
<reference evidence="1 2" key="1">
    <citation type="journal article" date="2018" name="Mol. Plant">
        <title>The genome of Artemisia annua provides insight into the evolution of Asteraceae family and artemisinin biosynthesis.</title>
        <authorList>
            <person name="Shen Q."/>
            <person name="Zhang L."/>
            <person name="Liao Z."/>
            <person name="Wang S."/>
            <person name="Yan T."/>
            <person name="Shi P."/>
            <person name="Liu M."/>
            <person name="Fu X."/>
            <person name="Pan Q."/>
            <person name="Wang Y."/>
            <person name="Lv Z."/>
            <person name="Lu X."/>
            <person name="Zhang F."/>
            <person name="Jiang W."/>
            <person name="Ma Y."/>
            <person name="Chen M."/>
            <person name="Hao X."/>
            <person name="Li L."/>
            <person name="Tang Y."/>
            <person name="Lv G."/>
            <person name="Zhou Y."/>
            <person name="Sun X."/>
            <person name="Brodelius P.E."/>
            <person name="Rose J.K.C."/>
            <person name="Tang K."/>
        </authorList>
    </citation>
    <scope>NUCLEOTIDE SEQUENCE [LARGE SCALE GENOMIC DNA]</scope>
    <source>
        <strain evidence="2">cv. Huhao1</strain>
        <tissue evidence="1">Leaf</tissue>
    </source>
</reference>
<gene>
    <name evidence="1" type="ORF">CTI12_AA145710</name>
</gene>
<dbReference type="OrthoDB" id="1717259at2759"/>
<evidence type="ECO:0000313" key="2">
    <source>
        <dbReference type="Proteomes" id="UP000245207"/>
    </source>
</evidence>
<dbReference type="GO" id="GO:0043169">
    <property type="term" value="F:cation binding"/>
    <property type="evidence" value="ECO:0007669"/>
    <property type="project" value="InterPro"/>
</dbReference>
<comment type="caution">
    <text evidence="1">The sequence shown here is derived from an EMBL/GenBank/DDBJ whole genome shotgun (WGS) entry which is preliminary data.</text>
</comment>
<dbReference type="Gene3D" id="3.60.40.10">
    <property type="entry name" value="PPM-type phosphatase domain"/>
    <property type="match status" value="1"/>
</dbReference>
<sequence length="130" mass="14307">MGSKTVSNEDTLNEANDVDANLVKLPIVVTNSFSLPIVEQDHSKGVKSVYELEYIPLWGTHYIIGKRPEMEDAVVVVPRFMEVPIKIVGDHVVDGVNSSLTNLATHFFGVYDGHGGSQVYSFDPFISLNV</sequence>